<dbReference type="GO" id="GO:0016746">
    <property type="term" value="F:acyltransferase activity"/>
    <property type="evidence" value="ECO:0007669"/>
    <property type="project" value="UniProtKB-KW"/>
</dbReference>
<reference evidence="3" key="1">
    <citation type="journal article" date="2019" name="Int. J. Syst. Evol. Microbiol.">
        <title>The Global Catalogue of Microorganisms (GCM) 10K type strain sequencing project: providing services to taxonomists for standard genome sequencing and annotation.</title>
        <authorList>
            <consortium name="The Broad Institute Genomics Platform"/>
            <consortium name="The Broad Institute Genome Sequencing Center for Infectious Disease"/>
            <person name="Wu L."/>
            <person name="Ma J."/>
        </authorList>
    </citation>
    <scope>NUCLEOTIDE SEQUENCE [LARGE SCALE GENOMIC DNA]</scope>
    <source>
        <strain evidence="3">NBRC 106396</strain>
    </source>
</reference>
<dbReference type="Gene3D" id="3.40.630.30">
    <property type="match status" value="1"/>
</dbReference>
<dbReference type="InterPro" id="IPR052829">
    <property type="entry name" value="N-acetyltransferase_domain"/>
</dbReference>
<sequence length="158" mass="18418">MNVELVKMNEVDFEHFLDTAVVNFAEDKVRNGSWKRETSLEQSQEAFGNLLPDREKTENHYLKNIVVEGETIGYLWYAVHKEQQPNYAYLYEIFVSAEHRGRGFGKQVMTLFMQEVKALGIDDVWLHVFGHNNGALKLYQQLGFEITDYNMRASTSLF</sequence>
<proteinExistence type="predicted"/>
<dbReference type="PANTHER" id="PTHR43259:SF1">
    <property type="entry name" value="N-ACETYLTRANSFERASE DOMAIN-CONTAINING PROTEIN"/>
    <property type="match status" value="1"/>
</dbReference>
<dbReference type="InterPro" id="IPR016181">
    <property type="entry name" value="Acyl_CoA_acyltransferase"/>
</dbReference>
<dbReference type="SUPFAM" id="SSF55729">
    <property type="entry name" value="Acyl-CoA N-acyltransferases (Nat)"/>
    <property type="match status" value="1"/>
</dbReference>
<keyword evidence="2" id="KW-0808">Transferase</keyword>
<protein>
    <submittedName>
        <fullName evidence="2">GNAT family N-acetyltransferase</fullName>
        <ecNumber evidence="2">2.3.1.-</ecNumber>
    </submittedName>
</protein>
<keyword evidence="3" id="KW-1185">Reference proteome</keyword>
<accession>A0ABW2NQA7</accession>
<name>A0ABW2NQA7_9BACL</name>
<comment type="caution">
    <text evidence="2">The sequence shown here is derived from an EMBL/GenBank/DDBJ whole genome shotgun (WGS) entry which is preliminary data.</text>
</comment>
<dbReference type="EC" id="2.3.1.-" evidence="2"/>
<evidence type="ECO:0000313" key="3">
    <source>
        <dbReference type="Proteomes" id="UP001596549"/>
    </source>
</evidence>
<dbReference type="Proteomes" id="UP001596549">
    <property type="component" value="Unassembled WGS sequence"/>
</dbReference>
<dbReference type="CDD" id="cd04301">
    <property type="entry name" value="NAT_SF"/>
    <property type="match status" value="1"/>
</dbReference>
<evidence type="ECO:0000259" key="1">
    <source>
        <dbReference type="PROSITE" id="PS51186"/>
    </source>
</evidence>
<organism evidence="2 3">
    <name type="scientific">Fictibacillus iocasae</name>
    <dbReference type="NCBI Taxonomy" id="2715437"/>
    <lineage>
        <taxon>Bacteria</taxon>
        <taxon>Bacillati</taxon>
        <taxon>Bacillota</taxon>
        <taxon>Bacilli</taxon>
        <taxon>Bacillales</taxon>
        <taxon>Fictibacillaceae</taxon>
        <taxon>Fictibacillus</taxon>
    </lineage>
</organism>
<evidence type="ECO:0000313" key="2">
    <source>
        <dbReference type="EMBL" id="MFC7371610.1"/>
    </source>
</evidence>
<dbReference type="EMBL" id="JBHTCP010000013">
    <property type="protein sequence ID" value="MFC7371610.1"/>
    <property type="molecule type" value="Genomic_DNA"/>
</dbReference>
<dbReference type="InterPro" id="IPR000182">
    <property type="entry name" value="GNAT_dom"/>
</dbReference>
<dbReference type="RefSeq" id="WP_379748334.1">
    <property type="nucleotide sequence ID" value="NZ_JBHTCP010000013.1"/>
</dbReference>
<gene>
    <name evidence="2" type="ORF">ACFQPF_07970</name>
</gene>
<dbReference type="Pfam" id="PF00583">
    <property type="entry name" value="Acetyltransf_1"/>
    <property type="match status" value="1"/>
</dbReference>
<keyword evidence="2" id="KW-0012">Acyltransferase</keyword>
<dbReference type="PROSITE" id="PS51186">
    <property type="entry name" value="GNAT"/>
    <property type="match status" value="1"/>
</dbReference>
<dbReference type="PANTHER" id="PTHR43259">
    <property type="entry name" value="SPT10P"/>
    <property type="match status" value="1"/>
</dbReference>
<feature type="domain" description="N-acetyltransferase" evidence="1">
    <location>
        <begin position="3"/>
        <end position="158"/>
    </location>
</feature>